<dbReference type="EMBL" id="QLNT01000001">
    <property type="protein sequence ID" value="KAF3077675.1"/>
    <property type="molecule type" value="Genomic_DNA"/>
</dbReference>
<sequence>MPVSVFSCSVASVGKLNLSATTLERPGSSAFDEIEISCDHEKEMLKGAEECSFRDARVDDEMGRSAERERFPALVVKRENEEGKKEKPVANSRRLPPEWPNGQQAIESAPRGKQKRMDGPGAASELQERRGNMQCKEASTLDLVPSPAVSRFFLETDRSVYSGRL</sequence>
<keyword evidence="3" id="KW-1185">Reference proteome</keyword>
<reference evidence="2 3" key="1">
    <citation type="submission" date="2018-06" db="EMBL/GenBank/DDBJ databases">
        <title>Genome analysis of cellulolytic fungus Trichoderma lentiforme CFAM-422.</title>
        <authorList>
            <person name="Steindorff A.S."/>
            <person name="Formighieri E.F."/>
            <person name="Midorikawa G.E.O."/>
            <person name="Tamietti M.S."/>
            <person name="Ramos E.Z."/>
            <person name="Silva A.S."/>
            <person name="Bon E.P.S."/>
            <person name="Mendes T.D."/>
            <person name="Damaso M.C.T."/>
            <person name="Favaro L.C.L."/>
        </authorList>
    </citation>
    <scope>NUCLEOTIDE SEQUENCE [LARGE SCALE GENOMIC DNA]</scope>
    <source>
        <strain evidence="2 3">CFAM-422</strain>
    </source>
</reference>
<proteinExistence type="predicted"/>
<evidence type="ECO:0000256" key="1">
    <source>
        <dbReference type="SAM" id="MobiDB-lite"/>
    </source>
</evidence>
<dbReference type="AlphaFoldDB" id="A0A9P4XRR2"/>
<organism evidence="2 3">
    <name type="scientific">Trichoderma lentiforme</name>
    <dbReference type="NCBI Taxonomy" id="1567552"/>
    <lineage>
        <taxon>Eukaryota</taxon>
        <taxon>Fungi</taxon>
        <taxon>Dikarya</taxon>
        <taxon>Ascomycota</taxon>
        <taxon>Pezizomycotina</taxon>
        <taxon>Sordariomycetes</taxon>
        <taxon>Hypocreomycetidae</taxon>
        <taxon>Hypocreales</taxon>
        <taxon>Hypocreaceae</taxon>
        <taxon>Trichoderma</taxon>
    </lineage>
</organism>
<protein>
    <submittedName>
        <fullName evidence="2">Uncharacterized protein</fullName>
    </submittedName>
</protein>
<comment type="caution">
    <text evidence="2">The sequence shown here is derived from an EMBL/GenBank/DDBJ whole genome shotgun (WGS) entry which is preliminary data.</text>
</comment>
<accession>A0A9P4XRR2</accession>
<evidence type="ECO:0000313" key="2">
    <source>
        <dbReference type="EMBL" id="KAF3077675.1"/>
    </source>
</evidence>
<feature type="compositionally biased region" description="Basic and acidic residues" evidence="1">
    <location>
        <begin position="77"/>
        <end position="88"/>
    </location>
</feature>
<dbReference type="Proteomes" id="UP000801864">
    <property type="component" value="Unassembled WGS sequence"/>
</dbReference>
<name>A0A9P4XRR2_9HYPO</name>
<feature type="region of interest" description="Disordered" evidence="1">
    <location>
        <begin position="77"/>
        <end position="132"/>
    </location>
</feature>
<gene>
    <name evidence="2" type="ORF">CFAM422_000438</name>
</gene>
<evidence type="ECO:0000313" key="3">
    <source>
        <dbReference type="Proteomes" id="UP000801864"/>
    </source>
</evidence>